<feature type="domain" description="Insertion element IS402-like" evidence="2">
    <location>
        <begin position="1"/>
        <end position="40"/>
    </location>
</feature>
<dbReference type="InterPro" id="IPR025161">
    <property type="entry name" value="IS402-like_dom"/>
</dbReference>
<evidence type="ECO:0000259" key="2">
    <source>
        <dbReference type="Pfam" id="PF13340"/>
    </source>
</evidence>
<dbReference type="Pfam" id="PF13340">
    <property type="entry name" value="DUF4096"/>
    <property type="match status" value="1"/>
</dbReference>
<organism evidence="3 4">
    <name type="scientific">Streptomyces scabichelini</name>
    <dbReference type="NCBI Taxonomy" id="2711217"/>
    <lineage>
        <taxon>Bacteria</taxon>
        <taxon>Bacillati</taxon>
        <taxon>Actinomycetota</taxon>
        <taxon>Actinomycetes</taxon>
        <taxon>Kitasatosporales</taxon>
        <taxon>Streptomycetaceae</taxon>
        <taxon>Streptomyces</taxon>
    </lineage>
</organism>
<dbReference type="AlphaFoldDB" id="A0A6G4V2N5"/>
<comment type="caution">
    <text evidence="3">The sequence shown here is derived from an EMBL/GenBank/DDBJ whole genome shotgun (WGS) entry which is preliminary data.</text>
</comment>
<dbReference type="InterPro" id="IPR052909">
    <property type="entry name" value="Transposase_6_like"/>
</dbReference>
<evidence type="ECO:0000256" key="1">
    <source>
        <dbReference type="SAM" id="MobiDB-lite"/>
    </source>
</evidence>
<gene>
    <name evidence="3" type="ORF">G5C60_11980</name>
</gene>
<evidence type="ECO:0000313" key="4">
    <source>
        <dbReference type="Proteomes" id="UP000472335"/>
    </source>
</evidence>
<keyword evidence="4" id="KW-1185">Reference proteome</keyword>
<dbReference type="PANTHER" id="PTHR46637">
    <property type="entry name" value="TIS1421-TRANSPOSASE PROTEIN A"/>
    <property type="match status" value="1"/>
</dbReference>
<accession>A0A6G4V2N5</accession>
<name>A0A6G4V2N5_9ACTN</name>
<evidence type="ECO:0000313" key="3">
    <source>
        <dbReference type="EMBL" id="NGO08322.1"/>
    </source>
</evidence>
<feature type="compositionally biased region" description="Basic and acidic residues" evidence="1">
    <location>
        <begin position="61"/>
        <end position="73"/>
    </location>
</feature>
<proteinExistence type="predicted"/>
<sequence>MIWRFKTGGQRRETPEEFGVWSTVHNRFRRWRDAGVVEALLKDQAAHRRKKAPVGGQPVSRDVDQRPHPEHGVRAGGALCRSAVGFPGTSGLRPPLPGGRPGR</sequence>
<feature type="region of interest" description="Disordered" evidence="1">
    <location>
        <begin position="44"/>
        <end position="103"/>
    </location>
</feature>
<dbReference type="PANTHER" id="PTHR46637:SF1">
    <property type="entry name" value="BLL5188 PROTEIN"/>
    <property type="match status" value="1"/>
</dbReference>
<reference evidence="3 4" key="1">
    <citation type="submission" date="2020-02" db="EMBL/GenBank/DDBJ databases">
        <title>Whole-genome analyses of novel actinobacteria.</title>
        <authorList>
            <person name="Sahin N."/>
            <person name="Gencbay T."/>
        </authorList>
    </citation>
    <scope>NUCLEOTIDE SEQUENCE [LARGE SCALE GENOMIC DNA]</scope>
    <source>
        <strain evidence="3 4">HC44</strain>
    </source>
</reference>
<dbReference type="Proteomes" id="UP000472335">
    <property type="component" value="Unassembled WGS sequence"/>
</dbReference>
<feature type="compositionally biased region" description="Pro residues" evidence="1">
    <location>
        <begin position="94"/>
        <end position="103"/>
    </location>
</feature>
<protein>
    <submittedName>
        <fullName evidence="3">Transposase</fullName>
    </submittedName>
</protein>
<dbReference type="EMBL" id="JAAKZY010000029">
    <property type="protein sequence ID" value="NGO08322.1"/>
    <property type="molecule type" value="Genomic_DNA"/>
</dbReference>